<dbReference type="EMBL" id="RZGK01000005">
    <property type="protein sequence ID" value="KAF9698886.1"/>
    <property type="molecule type" value="Genomic_DNA"/>
</dbReference>
<feature type="region of interest" description="Disordered" evidence="1">
    <location>
        <begin position="147"/>
        <end position="175"/>
    </location>
</feature>
<feature type="compositionally biased region" description="Basic and acidic residues" evidence="1">
    <location>
        <begin position="151"/>
        <end position="170"/>
    </location>
</feature>
<name>A0A8H7MFN5_9PLEO</name>
<evidence type="ECO:0000313" key="3">
    <source>
        <dbReference type="Proteomes" id="UP000651452"/>
    </source>
</evidence>
<dbReference type="OrthoDB" id="4358152at2759"/>
<evidence type="ECO:0008006" key="4">
    <source>
        <dbReference type="Google" id="ProtNLM"/>
    </source>
</evidence>
<dbReference type="Proteomes" id="UP000651452">
    <property type="component" value="Unassembled WGS sequence"/>
</dbReference>
<sequence>MTANTGRNAFGRLPEELRIKIIKFSPDPLSLRNLAHASPAMGRALDRYPLEIVEVVLDATVPVQTRRLMGAVLKAQFLGFPASLSEAQKVPKTDSTVATDEMRSSGLDRAAAAVRSLLATAENVHAWSHACLEHLIRTSLELRPSTLIKNGDGRTPREEFENAESRKDYLPQDTGPPSWVEEQRMIKSFWQLQFFLELQGASHKGRLSTNWPRQDVDVLSQSSADGFYDVFAFQREQILTACDFLGAVTSGTITSVEAVHDNAYNLPTIRCVEGAVSRYSCAEPLSFERNKDTFSQGPENLDRTPWAYYFHRAMSCNDRWLDGSPLTLGYPFQNWRKYGFAIWDDKRMADLGMRHPRKASVLSNSIPYSFRWWSILTEEDMH</sequence>
<gene>
    <name evidence="2" type="ORF">EKO04_003348</name>
</gene>
<proteinExistence type="predicted"/>
<reference evidence="2" key="2">
    <citation type="submission" date="2020-09" db="EMBL/GenBank/DDBJ databases">
        <title>Reference genome assembly for Australian Ascochyta lentis isolate Al4.</title>
        <authorList>
            <person name="Lee R.C."/>
            <person name="Farfan-Caceres L.M."/>
            <person name="Debler J.W."/>
            <person name="Williams A.H."/>
            <person name="Henares B.M."/>
        </authorList>
    </citation>
    <scope>NUCLEOTIDE SEQUENCE</scope>
    <source>
        <strain evidence="2">Al4</strain>
    </source>
</reference>
<protein>
    <recommendedName>
        <fullName evidence="4">F-box domain-containing protein</fullName>
    </recommendedName>
</protein>
<comment type="caution">
    <text evidence="2">The sequence shown here is derived from an EMBL/GenBank/DDBJ whole genome shotgun (WGS) entry which is preliminary data.</text>
</comment>
<keyword evidence="3" id="KW-1185">Reference proteome</keyword>
<evidence type="ECO:0000256" key="1">
    <source>
        <dbReference type="SAM" id="MobiDB-lite"/>
    </source>
</evidence>
<organism evidence="2 3">
    <name type="scientific">Ascochyta lentis</name>
    <dbReference type="NCBI Taxonomy" id="205686"/>
    <lineage>
        <taxon>Eukaryota</taxon>
        <taxon>Fungi</taxon>
        <taxon>Dikarya</taxon>
        <taxon>Ascomycota</taxon>
        <taxon>Pezizomycotina</taxon>
        <taxon>Dothideomycetes</taxon>
        <taxon>Pleosporomycetidae</taxon>
        <taxon>Pleosporales</taxon>
        <taxon>Pleosporineae</taxon>
        <taxon>Didymellaceae</taxon>
        <taxon>Ascochyta</taxon>
    </lineage>
</organism>
<accession>A0A8H7MFN5</accession>
<evidence type="ECO:0000313" key="2">
    <source>
        <dbReference type="EMBL" id="KAF9698886.1"/>
    </source>
</evidence>
<dbReference type="AlphaFoldDB" id="A0A8H7MFN5"/>
<reference evidence="2" key="1">
    <citation type="submission" date="2018-12" db="EMBL/GenBank/DDBJ databases">
        <authorList>
            <person name="Syme R.A."/>
            <person name="Farfan-Caceres L."/>
            <person name="Lichtenzveig J."/>
        </authorList>
    </citation>
    <scope>NUCLEOTIDE SEQUENCE</scope>
    <source>
        <strain evidence="2">Al4</strain>
    </source>
</reference>